<sequence>MTRGDRDRRRDEIPRIAIEVSAARGHDKASLAEISDRVGLTRAGALRHFPCEADPLTGVLDLPDATASPTIRRLIGADPSGHEEVEER</sequence>
<dbReference type="SUPFAM" id="SSF46689">
    <property type="entry name" value="Homeodomain-like"/>
    <property type="match status" value="1"/>
</dbReference>
<protein>
    <recommendedName>
        <fullName evidence="3">TetR family transcriptional regulator</fullName>
    </recommendedName>
</protein>
<accession>A0ABU2MHT5</accession>
<evidence type="ECO:0000313" key="2">
    <source>
        <dbReference type="Proteomes" id="UP001183390"/>
    </source>
</evidence>
<proteinExistence type="predicted"/>
<reference evidence="2" key="1">
    <citation type="submission" date="2023-07" db="EMBL/GenBank/DDBJ databases">
        <title>30 novel species of actinomycetes from the DSMZ collection.</title>
        <authorList>
            <person name="Nouioui I."/>
        </authorList>
    </citation>
    <scope>NUCLEOTIDE SEQUENCE [LARGE SCALE GENOMIC DNA]</scope>
    <source>
        <strain evidence="2">DSM 44743</strain>
    </source>
</reference>
<gene>
    <name evidence="1" type="ORF">RM479_27350</name>
</gene>
<dbReference type="InterPro" id="IPR009057">
    <property type="entry name" value="Homeodomain-like_sf"/>
</dbReference>
<dbReference type="Gene3D" id="1.10.357.10">
    <property type="entry name" value="Tetracycline Repressor, domain 2"/>
    <property type="match status" value="1"/>
</dbReference>
<comment type="caution">
    <text evidence="1">The sequence shown here is derived from an EMBL/GenBank/DDBJ whole genome shotgun (WGS) entry which is preliminary data.</text>
</comment>
<dbReference type="RefSeq" id="WP_311514570.1">
    <property type="nucleotide sequence ID" value="NZ_JAVREP010000039.1"/>
</dbReference>
<organism evidence="1 2">
    <name type="scientific">Nocardiopsis lambiniae</name>
    <dbReference type="NCBI Taxonomy" id="3075539"/>
    <lineage>
        <taxon>Bacteria</taxon>
        <taxon>Bacillati</taxon>
        <taxon>Actinomycetota</taxon>
        <taxon>Actinomycetes</taxon>
        <taxon>Streptosporangiales</taxon>
        <taxon>Nocardiopsidaceae</taxon>
        <taxon>Nocardiopsis</taxon>
    </lineage>
</organism>
<evidence type="ECO:0008006" key="3">
    <source>
        <dbReference type="Google" id="ProtNLM"/>
    </source>
</evidence>
<keyword evidence="2" id="KW-1185">Reference proteome</keyword>
<evidence type="ECO:0000313" key="1">
    <source>
        <dbReference type="EMBL" id="MDT0332143.1"/>
    </source>
</evidence>
<name>A0ABU2MHT5_9ACTN</name>
<dbReference type="EMBL" id="JAVREP010000039">
    <property type="protein sequence ID" value="MDT0332143.1"/>
    <property type="molecule type" value="Genomic_DNA"/>
</dbReference>
<dbReference type="Proteomes" id="UP001183390">
    <property type="component" value="Unassembled WGS sequence"/>
</dbReference>